<name>A0A1W1BKB5_9ZZZZ</name>
<protein>
    <submittedName>
        <fullName evidence="1">Uncharacterized protein</fullName>
    </submittedName>
</protein>
<dbReference type="EMBL" id="FPHK01000009">
    <property type="protein sequence ID" value="SFV53972.1"/>
    <property type="molecule type" value="Genomic_DNA"/>
</dbReference>
<proteinExistence type="predicted"/>
<reference evidence="1" key="1">
    <citation type="submission" date="2016-10" db="EMBL/GenBank/DDBJ databases">
        <authorList>
            <person name="de Groot N.N."/>
        </authorList>
    </citation>
    <scope>NUCLEOTIDE SEQUENCE</scope>
</reference>
<organism evidence="1">
    <name type="scientific">hydrothermal vent metagenome</name>
    <dbReference type="NCBI Taxonomy" id="652676"/>
    <lineage>
        <taxon>unclassified sequences</taxon>
        <taxon>metagenomes</taxon>
        <taxon>ecological metagenomes</taxon>
    </lineage>
</organism>
<gene>
    <name evidence="1" type="ORF">MNB_SM-6-1112</name>
</gene>
<sequence>MLHYPAKLDIKSFDINRTIIILFAENKIITFQEAREFIIYIDLEHSRSKIDTNLAYKYIIKALSSLKSNYLDEVIICE</sequence>
<evidence type="ECO:0000313" key="1">
    <source>
        <dbReference type="EMBL" id="SFV53972.1"/>
    </source>
</evidence>
<accession>A0A1W1BKB5</accession>
<dbReference type="AlphaFoldDB" id="A0A1W1BKB5"/>